<evidence type="ECO:0000313" key="3">
    <source>
        <dbReference type="Proteomes" id="UP001501585"/>
    </source>
</evidence>
<comment type="caution">
    <text evidence="2">The sequence shown here is derived from an EMBL/GenBank/DDBJ whole genome shotgun (WGS) entry which is preliminary data.</text>
</comment>
<evidence type="ECO:0000313" key="2">
    <source>
        <dbReference type="EMBL" id="GAA1999019.1"/>
    </source>
</evidence>
<keyword evidence="3" id="KW-1185">Reference proteome</keyword>
<sequence length="191" mass="20126">MAAHDTTVPTLIDPVDGTAYPIMANRPLGSPALDRYGGHDDGEKVPFLKGIDNALRFYFPPLIAARSGLGRSWSGAMLALGAATAGLALMGGVVRRGALGHGVDERAAAEAFDLPRQPCVERIKDRQHAVPRSGLLFHGFGQPVAPRFVAPTEIGTHKLVLRTEGTRRAPSAPTRAAYSATPAVFSPAQPT</sequence>
<feature type="region of interest" description="Disordered" evidence="1">
    <location>
        <begin position="166"/>
        <end position="191"/>
    </location>
</feature>
<reference evidence="2 3" key="1">
    <citation type="journal article" date="2019" name="Int. J. Syst. Evol. Microbiol.">
        <title>The Global Catalogue of Microorganisms (GCM) 10K type strain sequencing project: providing services to taxonomists for standard genome sequencing and annotation.</title>
        <authorList>
            <consortium name="The Broad Institute Genomics Platform"/>
            <consortium name="The Broad Institute Genome Sequencing Center for Infectious Disease"/>
            <person name="Wu L."/>
            <person name="Ma J."/>
        </authorList>
    </citation>
    <scope>NUCLEOTIDE SEQUENCE [LARGE SCALE GENOMIC DNA]</scope>
    <source>
        <strain evidence="2 3">JCM 15313</strain>
    </source>
</reference>
<accession>A0ABN2T5X2</accession>
<organism evidence="2 3">
    <name type="scientific">Nocardiopsis rhodophaea</name>
    <dbReference type="NCBI Taxonomy" id="280238"/>
    <lineage>
        <taxon>Bacteria</taxon>
        <taxon>Bacillati</taxon>
        <taxon>Actinomycetota</taxon>
        <taxon>Actinomycetes</taxon>
        <taxon>Streptosporangiales</taxon>
        <taxon>Nocardiopsidaceae</taxon>
        <taxon>Nocardiopsis</taxon>
    </lineage>
</organism>
<name>A0ABN2T5X2_9ACTN</name>
<gene>
    <name evidence="2" type="ORF">GCM10009799_27610</name>
</gene>
<protein>
    <submittedName>
        <fullName evidence="2">Uncharacterized protein</fullName>
    </submittedName>
</protein>
<feature type="compositionally biased region" description="Low complexity" evidence="1">
    <location>
        <begin position="168"/>
        <end position="183"/>
    </location>
</feature>
<evidence type="ECO:0000256" key="1">
    <source>
        <dbReference type="SAM" id="MobiDB-lite"/>
    </source>
</evidence>
<dbReference type="Proteomes" id="UP001501585">
    <property type="component" value="Unassembled WGS sequence"/>
</dbReference>
<dbReference type="EMBL" id="BAAAPC010000010">
    <property type="protein sequence ID" value="GAA1999019.1"/>
    <property type="molecule type" value="Genomic_DNA"/>
</dbReference>
<proteinExistence type="predicted"/>